<dbReference type="Gene3D" id="3.90.79.10">
    <property type="entry name" value="Nucleoside Triphosphate Pyrophosphohydrolase"/>
    <property type="match status" value="1"/>
</dbReference>
<dbReference type="Pfam" id="PF15916">
    <property type="entry name" value="DUF4743"/>
    <property type="match status" value="1"/>
</dbReference>
<protein>
    <submittedName>
        <fullName evidence="2">DUF4743 domain-containing protein</fullName>
    </submittedName>
</protein>
<dbReference type="InterPro" id="IPR031804">
    <property type="entry name" value="DUF4743"/>
</dbReference>
<dbReference type="RefSeq" id="WP_187716742.1">
    <property type="nucleotide sequence ID" value="NZ_JACTAH010000001.1"/>
</dbReference>
<keyword evidence="3" id="KW-1185">Reference proteome</keyword>
<sequence>MTPATRSALTQRLRRLVRGVPAGYTPLFADGQGIGALPPAFARRVREAGSPFLADGDSLRLDPALPGEALEAAWMAQVEALREEGWFRAWRNECYDVRLGAADESAAVLCRLERGAFRRFGLRSRAVHLNAVTPDGRMWIARRAAGKAIDPGLLDNLVGGGLASGETPRSALLRECGEEAGIAPVLASCARPVGTLHARREEDEGMHDEWLHAWQLELPADFAPHNTDGEVAGFMLLDRTELAARILGGEFTEDAAAVAAAWLLGSLAPR</sequence>
<evidence type="ECO:0000313" key="3">
    <source>
        <dbReference type="Proteomes" id="UP000603602"/>
    </source>
</evidence>
<dbReference type="PROSITE" id="PS51462">
    <property type="entry name" value="NUDIX"/>
    <property type="match status" value="1"/>
</dbReference>
<reference evidence="3" key="1">
    <citation type="submission" date="2023-07" db="EMBL/GenBank/DDBJ databases">
        <title>Thauera sp. CAU 1555 isolated from sand of Yaerae Beach.</title>
        <authorList>
            <person name="Kim W."/>
        </authorList>
    </citation>
    <scope>NUCLEOTIDE SEQUENCE [LARGE SCALE GENOMIC DNA]</scope>
    <source>
        <strain evidence="3">CAU 1555</strain>
    </source>
</reference>
<dbReference type="Proteomes" id="UP000603602">
    <property type="component" value="Unassembled WGS sequence"/>
</dbReference>
<gene>
    <name evidence="2" type="ORF">IFO67_03445</name>
</gene>
<accession>A0ABR9B6C7</accession>
<proteinExistence type="predicted"/>
<dbReference type="SUPFAM" id="SSF55811">
    <property type="entry name" value="Nudix"/>
    <property type="match status" value="1"/>
</dbReference>
<dbReference type="InterPro" id="IPR000086">
    <property type="entry name" value="NUDIX_hydrolase_dom"/>
</dbReference>
<name>A0ABR9B6C7_9RHOO</name>
<comment type="caution">
    <text evidence="2">The sequence shown here is derived from an EMBL/GenBank/DDBJ whole genome shotgun (WGS) entry which is preliminary data.</text>
</comment>
<evidence type="ECO:0000313" key="2">
    <source>
        <dbReference type="EMBL" id="MBD8501928.1"/>
    </source>
</evidence>
<organism evidence="2 3">
    <name type="scientific">Thauera sedimentorum</name>
    <dbReference type="NCBI Taxonomy" id="2767595"/>
    <lineage>
        <taxon>Bacteria</taxon>
        <taxon>Pseudomonadati</taxon>
        <taxon>Pseudomonadota</taxon>
        <taxon>Betaproteobacteria</taxon>
        <taxon>Rhodocyclales</taxon>
        <taxon>Zoogloeaceae</taxon>
        <taxon>Thauera</taxon>
    </lineage>
</organism>
<dbReference type="Pfam" id="PF00293">
    <property type="entry name" value="NUDIX"/>
    <property type="match status" value="1"/>
</dbReference>
<dbReference type="InterPro" id="IPR015797">
    <property type="entry name" value="NUDIX_hydrolase-like_dom_sf"/>
</dbReference>
<dbReference type="CDD" id="cd03676">
    <property type="entry name" value="NUDIX_Tnr3_like"/>
    <property type="match status" value="1"/>
</dbReference>
<evidence type="ECO:0000259" key="1">
    <source>
        <dbReference type="PROSITE" id="PS51462"/>
    </source>
</evidence>
<feature type="domain" description="Nudix hydrolase" evidence="1">
    <location>
        <begin position="122"/>
        <end position="259"/>
    </location>
</feature>
<dbReference type="EMBL" id="JACYTO010000001">
    <property type="protein sequence ID" value="MBD8501928.1"/>
    <property type="molecule type" value="Genomic_DNA"/>
</dbReference>